<feature type="region of interest" description="Disordered" evidence="1">
    <location>
        <begin position="89"/>
        <end position="139"/>
    </location>
</feature>
<organism evidence="2 3">
    <name type="scientific">Glomus cerebriforme</name>
    <dbReference type="NCBI Taxonomy" id="658196"/>
    <lineage>
        <taxon>Eukaryota</taxon>
        <taxon>Fungi</taxon>
        <taxon>Fungi incertae sedis</taxon>
        <taxon>Mucoromycota</taxon>
        <taxon>Glomeromycotina</taxon>
        <taxon>Glomeromycetes</taxon>
        <taxon>Glomerales</taxon>
        <taxon>Glomeraceae</taxon>
        <taxon>Glomus</taxon>
    </lineage>
</organism>
<dbReference type="OrthoDB" id="10531317at2759"/>
<gene>
    <name evidence="2" type="ORF">C1645_842504</name>
</gene>
<comment type="caution">
    <text evidence="2">The sequence shown here is derived from an EMBL/GenBank/DDBJ whole genome shotgun (WGS) entry which is preliminary data.</text>
</comment>
<name>A0A397RX26_9GLOM</name>
<sequence length="168" mass="19329">MKLFDSKQLEYFDGKFVNPRRPKIEEVVDKTLTLASNQISRNIDVRLKGLDETAEKTRLDIQTSMGLCIDAINHGLGYCAKKGHDAYKEGQKTKRQSLELKAKSIETAKKDNEQAQEEKDAKNKQLEKINNRSKKRDQEIKEIKEKLENPDISKEEKENLEAQLAVLI</sequence>
<dbReference type="Proteomes" id="UP000265703">
    <property type="component" value="Unassembled WGS sequence"/>
</dbReference>
<proteinExistence type="predicted"/>
<protein>
    <submittedName>
        <fullName evidence="2">Uncharacterized protein</fullName>
    </submittedName>
</protein>
<reference evidence="2 3" key="1">
    <citation type="submission" date="2018-06" db="EMBL/GenBank/DDBJ databases">
        <title>Comparative genomics reveals the genomic features of Rhizophagus irregularis, R. cerebriforme, R. diaphanum and Gigaspora rosea, and their symbiotic lifestyle signature.</title>
        <authorList>
            <person name="Morin E."/>
            <person name="San Clemente H."/>
            <person name="Chen E.C.H."/>
            <person name="De La Providencia I."/>
            <person name="Hainaut M."/>
            <person name="Kuo A."/>
            <person name="Kohler A."/>
            <person name="Murat C."/>
            <person name="Tang N."/>
            <person name="Roy S."/>
            <person name="Loubradou J."/>
            <person name="Henrissat B."/>
            <person name="Grigoriev I.V."/>
            <person name="Corradi N."/>
            <person name="Roux C."/>
            <person name="Martin F.M."/>
        </authorList>
    </citation>
    <scope>NUCLEOTIDE SEQUENCE [LARGE SCALE GENOMIC DNA]</scope>
    <source>
        <strain evidence="2 3">DAOM 227022</strain>
    </source>
</reference>
<feature type="non-terminal residue" evidence="2">
    <location>
        <position position="168"/>
    </location>
</feature>
<accession>A0A397RX26</accession>
<evidence type="ECO:0000313" key="2">
    <source>
        <dbReference type="EMBL" id="RIA78723.1"/>
    </source>
</evidence>
<dbReference type="EMBL" id="QKYT01002241">
    <property type="protein sequence ID" value="RIA78723.1"/>
    <property type="molecule type" value="Genomic_DNA"/>
</dbReference>
<dbReference type="AlphaFoldDB" id="A0A397RX26"/>
<keyword evidence="3" id="KW-1185">Reference proteome</keyword>
<evidence type="ECO:0000313" key="3">
    <source>
        <dbReference type="Proteomes" id="UP000265703"/>
    </source>
</evidence>
<evidence type="ECO:0000256" key="1">
    <source>
        <dbReference type="SAM" id="MobiDB-lite"/>
    </source>
</evidence>